<feature type="region of interest" description="Disordered" evidence="2">
    <location>
        <begin position="30"/>
        <end position="53"/>
    </location>
</feature>
<reference evidence="4 5" key="1">
    <citation type="submission" date="2015-03" db="EMBL/GenBank/DDBJ databases">
        <title>Genome sequencing of Methylobacterium tarhaniae DSM 25844.</title>
        <authorList>
            <person name="Chaudhry V."/>
            <person name="Patil P.B."/>
        </authorList>
    </citation>
    <scope>NUCLEOTIDE SEQUENCE [LARGE SCALE GENOMIC DNA]</scope>
    <source>
        <strain evidence="4 5">DSM 25844</strain>
    </source>
</reference>
<dbReference type="EMBL" id="LABZ01000078">
    <property type="protein sequence ID" value="KMO41709.1"/>
    <property type="molecule type" value="Genomic_DNA"/>
</dbReference>
<dbReference type="Pfam" id="PF05532">
    <property type="entry name" value="CsbD"/>
    <property type="match status" value="1"/>
</dbReference>
<gene>
    <name evidence="4" type="ORF">VQ03_12080</name>
</gene>
<evidence type="ECO:0000259" key="3">
    <source>
        <dbReference type="Pfam" id="PF05532"/>
    </source>
</evidence>
<sequence length="67" mass="6874">MSSTTDKIKGLANEAVGNIKQGIGSATGNEKLQAEGKAQELKGEAQKTTGDVKDGIKNAADTVKSKL</sequence>
<evidence type="ECO:0000313" key="5">
    <source>
        <dbReference type="Proteomes" id="UP000036449"/>
    </source>
</evidence>
<dbReference type="InterPro" id="IPR008462">
    <property type="entry name" value="CsbD"/>
</dbReference>
<dbReference type="RefSeq" id="WP_048451122.1">
    <property type="nucleotide sequence ID" value="NZ_JBNNPJ010000106.1"/>
</dbReference>
<protein>
    <submittedName>
        <fullName evidence="4">General stress protein CsbD</fullName>
    </submittedName>
</protein>
<accession>A0A0J6T6V6</accession>
<dbReference type="Gene3D" id="1.10.1470.10">
    <property type="entry name" value="YjbJ"/>
    <property type="match status" value="1"/>
</dbReference>
<name>A0A0J6T6V6_9HYPH</name>
<keyword evidence="5" id="KW-1185">Reference proteome</keyword>
<dbReference type="OrthoDB" id="7226109at2"/>
<dbReference type="InterPro" id="IPR036629">
    <property type="entry name" value="YjbJ_sf"/>
</dbReference>
<evidence type="ECO:0000256" key="1">
    <source>
        <dbReference type="ARBA" id="ARBA00009129"/>
    </source>
</evidence>
<feature type="compositionally biased region" description="Basic and acidic residues" evidence="2">
    <location>
        <begin position="32"/>
        <end position="53"/>
    </location>
</feature>
<evidence type="ECO:0000313" key="4">
    <source>
        <dbReference type="EMBL" id="KMO41709.1"/>
    </source>
</evidence>
<feature type="domain" description="CsbD-like" evidence="3">
    <location>
        <begin position="6"/>
        <end position="57"/>
    </location>
</feature>
<proteinExistence type="inferred from homology"/>
<comment type="caution">
    <text evidence="4">The sequence shown here is derived from an EMBL/GenBank/DDBJ whole genome shotgun (WGS) entry which is preliminary data.</text>
</comment>
<dbReference type="AlphaFoldDB" id="A0A0J6T6V6"/>
<dbReference type="SUPFAM" id="SSF69047">
    <property type="entry name" value="Hypothetical protein YjbJ"/>
    <property type="match status" value="1"/>
</dbReference>
<evidence type="ECO:0000256" key="2">
    <source>
        <dbReference type="SAM" id="MobiDB-lite"/>
    </source>
</evidence>
<organism evidence="4 5">
    <name type="scientific">Methylobacterium tarhaniae</name>
    <dbReference type="NCBI Taxonomy" id="1187852"/>
    <lineage>
        <taxon>Bacteria</taxon>
        <taxon>Pseudomonadati</taxon>
        <taxon>Pseudomonadota</taxon>
        <taxon>Alphaproteobacteria</taxon>
        <taxon>Hyphomicrobiales</taxon>
        <taxon>Methylobacteriaceae</taxon>
        <taxon>Methylobacterium</taxon>
    </lineage>
</organism>
<comment type="similarity">
    <text evidence="1">Belongs to the UPF0337 (CsbD) family.</text>
</comment>
<dbReference type="Proteomes" id="UP000036449">
    <property type="component" value="Unassembled WGS sequence"/>
</dbReference>
<dbReference type="PATRIC" id="fig|1187852.3.peg.6344"/>